<dbReference type="GeneTree" id="ENSGT00940000166607"/>
<feature type="signal peptide" evidence="1">
    <location>
        <begin position="1"/>
        <end position="24"/>
    </location>
</feature>
<keyword evidence="1" id="KW-0732">Signal</keyword>
<feature type="chain" id="PRO_5034962557" evidence="1">
    <location>
        <begin position="25"/>
        <end position="111"/>
    </location>
</feature>
<proteinExistence type="predicted"/>
<reference evidence="2" key="2">
    <citation type="submission" date="2025-09" db="UniProtKB">
        <authorList>
            <consortium name="Ensembl"/>
        </authorList>
    </citation>
    <scope>IDENTIFICATION</scope>
</reference>
<evidence type="ECO:0000313" key="3">
    <source>
        <dbReference type="Proteomes" id="UP000694417"/>
    </source>
</evidence>
<dbReference type="AlphaFoldDB" id="A0A8D2KM09"/>
<protein>
    <submittedName>
        <fullName evidence="2">Uncharacterized protein</fullName>
    </submittedName>
</protein>
<dbReference type="Ensembl" id="ENSUPAT00010027050.1">
    <property type="protein sequence ID" value="ENSUPAP00010023778.1"/>
    <property type="gene ID" value="ENSUPAG00010018849.1"/>
</dbReference>
<name>A0A8D2KM09_UROPR</name>
<dbReference type="Proteomes" id="UP000694417">
    <property type="component" value="Unplaced"/>
</dbReference>
<evidence type="ECO:0000313" key="2">
    <source>
        <dbReference type="Ensembl" id="ENSUPAP00010023778.1"/>
    </source>
</evidence>
<sequence>MLCLPKINIKKILSLSSLSLLCLSLSLQKKKKKKKIESRQRSNIPVDHSRVCGKTYLMGEYELQNKCKIWRAKFALMEIHKAAQELLVMGQDPRHLFEGNALRWNYMCASP</sequence>
<evidence type="ECO:0000256" key="1">
    <source>
        <dbReference type="SAM" id="SignalP"/>
    </source>
</evidence>
<organism evidence="2 3">
    <name type="scientific">Urocitellus parryii</name>
    <name type="common">Arctic ground squirrel</name>
    <name type="synonym">Spermophilus parryii</name>
    <dbReference type="NCBI Taxonomy" id="9999"/>
    <lineage>
        <taxon>Eukaryota</taxon>
        <taxon>Metazoa</taxon>
        <taxon>Chordata</taxon>
        <taxon>Craniata</taxon>
        <taxon>Vertebrata</taxon>
        <taxon>Euteleostomi</taxon>
        <taxon>Mammalia</taxon>
        <taxon>Eutheria</taxon>
        <taxon>Euarchontoglires</taxon>
        <taxon>Glires</taxon>
        <taxon>Rodentia</taxon>
        <taxon>Sciuromorpha</taxon>
        <taxon>Sciuridae</taxon>
        <taxon>Xerinae</taxon>
        <taxon>Marmotini</taxon>
        <taxon>Urocitellus</taxon>
    </lineage>
</organism>
<accession>A0A8D2KM09</accession>
<reference evidence="2" key="1">
    <citation type="submission" date="2025-08" db="UniProtKB">
        <authorList>
            <consortium name="Ensembl"/>
        </authorList>
    </citation>
    <scope>IDENTIFICATION</scope>
</reference>
<keyword evidence="3" id="KW-1185">Reference proteome</keyword>